<evidence type="ECO:0000259" key="1">
    <source>
        <dbReference type="Pfam" id="PF07969"/>
    </source>
</evidence>
<dbReference type="RefSeq" id="WP_211347047.1">
    <property type="nucleotide sequence ID" value="NZ_RBXO01000001.1"/>
</dbReference>
<dbReference type="Pfam" id="PF07969">
    <property type="entry name" value="Amidohydro_3"/>
    <property type="match status" value="1"/>
</dbReference>
<name>A0A495VZD4_9PSEU</name>
<comment type="caution">
    <text evidence="2">The sequence shown here is derived from an EMBL/GenBank/DDBJ whole genome shotgun (WGS) entry which is preliminary data.</text>
</comment>
<dbReference type="PANTHER" id="PTHR22642">
    <property type="entry name" value="IMIDAZOLONEPROPIONASE"/>
    <property type="match status" value="1"/>
</dbReference>
<feature type="domain" description="Amidohydrolase 3" evidence="1">
    <location>
        <begin position="113"/>
        <end position="457"/>
    </location>
</feature>
<keyword evidence="3" id="KW-1185">Reference proteome</keyword>
<dbReference type="AlphaFoldDB" id="A0A495VZD4"/>
<accession>A0A495VZD4</accession>
<dbReference type="InterPro" id="IPR032466">
    <property type="entry name" value="Metal_Hydrolase"/>
</dbReference>
<protein>
    <recommendedName>
        <fullName evidence="1">Amidohydrolase 3 domain-containing protein</fullName>
    </recommendedName>
</protein>
<evidence type="ECO:0000313" key="2">
    <source>
        <dbReference type="EMBL" id="RKT54802.1"/>
    </source>
</evidence>
<dbReference type="SUPFAM" id="SSF51556">
    <property type="entry name" value="Metallo-dependent hydrolases"/>
    <property type="match status" value="1"/>
</dbReference>
<gene>
    <name evidence="2" type="ORF">C8E97_3451</name>
</gene>
<proteinExistence type="predicted"/>
<dbReference type="SUPFAM" id="SSF51338">
    <property type="entry name" value="Composite domain of metallo-dependent hydrolases"/>
    <property type="match status" value="1"/>
</dbReference>
<evidence type="ECO:0000313" key="3">
    <source>
        <dbReference type="Proteomes" id="UP000282084"/>
    </source>
</evidence>
<dbReference type="PANTHER" id="PTHR22642:SF2">
    <property type="entry name" value="PROTEIN LONG AFTER FAR-RED 3"/>
    <property type="match status" value="1"/>
</dbReference>
<dbReference type="Gene3D" id="3.20.20.140">
    <property type="entry name" value="Metal-dependent hydrolases"/>
    <property type="match status" value="1"/>
</dbReference>
<reference evidence="2 3" key="1">
    <citation type="submission" date="2018-10" db="EMBL/GenBank/DDBJ databases">
        <title>Sequencing the genomes of 1000 actinobacteria strains.</title>
        <authorList>
            <person name="Klenk H.-P."/>
        </authorList>
    </citation>
    <scope>NUCLEOTIDE SEQUENCE [LARGE SCALE GENOMIC DNA]</scope>
    <source>
        <strain evidence="2 3">DSM 43800</strain>
    </source>
</reference>
<dbReference type="InterPro" id="IPR011059">
    <property type="entry name" value="Metal-dep_hydrolase_composite"/>
</dbReference>
<dbReference type="EMBL" id="RBXO01000001">
    <property type="protein sequence ID" value="RKT54802.1"/>
    <property type="molecule type" value="Genomic_DNA"/>
</dbReference>
<dbReference type="GO" id="GO:0016810">
    <property type="term" value="F:hydrolase activity, acting on carbon-nitrogen (but not peptide) bonds"/>
    <property type="evidence" value="ECO:0007669"/>
    <property type="project" value="InterPro"/>
</dbReference>
<dbReference type="Gene3D" id="2.30.40.10">
    <property type="entry name" value="Urease, subunit C, domain 1"/>
    <property type="match status" value="2"/>
</dbReference>
<organism evidence="2 3">
    <name type="scientific">Saccharothrix australiensis</name>
    <dbReference type="NCBI Taxonomy" id="2072"/>
    <lineage>
        <taxon>Bacteria</taxon>
        <taxon>Bacillati</taxon>
        <taxon>Actinomycetota</taxon>
        <taxon>Actinomycetes</taxon>
        <taxon>Pseudonocardiales</taxon>
        <taxon>Pseudonocardiaceae</taxon>
        <taxon>Saccharothrix</taxon>
    </lineage>
</organism>
<dbReference type="InterPro" id="IPR013108">
    <property type="entry name" value="Amidohydro_3"/>
</dbReference>
<dbReference type="Proteomes" id="UP000282084">
    <property type="component" value="Unassembled WGS sequence"/>
</dbReference>
<sequence length="459" mass="47630">MTPPKTADLVLTGGTVLTFDGEDREATALAVADGTVVAVGDVDHVTGPDTRVVDLRGRAVLPGINDSHLHGAWLGAIWPTTILGGGMGGGMGGDTHDGGTHGDTDGPGAPLLADAEARRAAILRTGRIIAPLGITSYTEPGLGPGEDAGRTGCFSSAVLDEYAALADEGLLTARVTVLRLFGELDGPSTLADFERGLGAPLPSTDPRRVNVTGVKIFADGIPPMRSAWTHRCYADGTSGHLLVDGAQDAEREANLHRMIDLAHRAGAQIGVHATGDRSIEAVVTAMADAIAAHGPAGRHYLIHGDLVSPEVLARLPGLGIGLNTQPGIAAATGPWLAAALGDEALRDAWPLRRAFEHGVPVCLSSDAPVIEPDWRRWIAAAAEWMGADPSPALMRRLLRAYTVNPARQDGAEAWKGSIEVGKVADLCVLEANPLDLAPADLPHVAVSMTVLDGRTVFEA</sequence>